<proteinExistence type="inferred from homology"/>
<keyword evidence="9" id="KW-1185">Reference proteome</keyword>
<dbReference type="Pfam" id="PF00332">
    <property type="entry name" value="Glyco_hydro_17"/>
    <property type="match status" value="1"/>
</dbReference>
<evidence type="ECO:0000256" key="4">
    <source>
        <dbReference type="ARBA" id="ARBA00023295"/>
    </source>
</evidence>
<dbReference type="GO" id="GO:0004553">
    <property type="term" value="F:hydrolase activity, hydrolyzing O-glycosyl compounds"/>
    <property type="evidence" value="ECO:0007669"/>
    <property type="project" value="InterPro"/>
</dbReference>
<dbReference type="SUPFAM" id="SSF49899">
    <property type="entry name" value="Concanavalin A-like lectins/glucanases"/>
    <property type="match status" value="1"/>
</dbReference>
<protein>
    <recommendedName>
        <fullName evidence="7">Legume lectin domain-containing protein</fullName>
    </recommendedName>
</protein>
<dbReference type="InterPro" id="IPR000490">
    <property type="entry name" value="Glyco_hydro_17"/>
</dbReference>
<dbReference type="GO" id="GO:0005975">
    <property type="term" value="P:carbohydrate metabolic process"/>
    <property type="evidence" value="ECO:0007669"/>
    <property type="project" value="InterPro"/>
</dbReference>
<dbReference type="InterPro" id="IPR001220">
    <property type="entry name" value="Legume_lectin_dom"/>
</dbReference>
<dbReference type="GO" id="GO:0030246">
    <property type="term" value="F:carbohydrate binding"/>
    <property type="evidence" value="ECO:0007669"/>
    <property type="project" value="UniProtKB-KW"/>
</dbReference>
<dbReference type="Pfam" id="PF00139">
    <property type="entry name" value="Lectin_legB"/>
    <property type="match status" value="1"/>
</dbReference>
<dbReference type="Gene3D" id="2.60.120.200">
    <property type="match status" value="1"/>
</dbReference>
<dbReference type="PANTHER" id="PTHR32227">
    <property type="entry name" value="GLUCAN ENDO-1,3-BETA-GLUCOSIDASE BG1-RELATED-RELATED"/>
    <property type="match status" value="1"/>
</dbReference>
<keyword evidence="4" id="KW-0326">Glycosidase</keyword>
<dbReference type="Gene3D" id="3.20.20.80">
    <property type="entry name" value="Glycosidases"/>
    <property type="match status" value="1"/>
</dbReference>
<dbReference type="STRING" id="65489.A0A0D3FPL3"/>
<feature type="domain" description="Legume lectin" evidence="7">
    <location>
        <begin position="33"/>
        <end position="96"/>
    </location>
</feature>
<keyword evidence="2" id="KW-0430">Lectin</keyword>
<dbReference type="EnsemblPlants" id="OBART03G35700.1">
    <property type="protein sequence ID" value="OBART03G35700.1"/>
    <property type="gene ID" value="OBART03G35700"/>
</dbReference>
<dbReference type="SUPFAM" id="SSF51445">
    <property type="entry name" value="(Trans)glycosidases"/>
    <property type="match status" value="1"/>
</dbReference>
<dbReference type="Proteomes" id="UP000026960">
    <property type="component" value="Chromosome 3"/>
</dbReference>
<reference evidence="8" key="2">
    <citation type="submission" date="2015-03" db="UniProtKB">
        <authorList>
            <consortium name="EnsemblPlants"/>
        </authorList>
    </citation>
    <scope>IDENTIFICATION</scope>
</reference>
<evidence type="ECO:0000259" key="7">
    <source>
        <dbReference type="Pfam" id="PF00139"/>
    </source>
</evidence>
<dbReference type="Gramene" id="OBART03G35700.1">
    <property type="protein sequence ID" value="OBART03G35700.1"/>
    <property type="gene ID" value="OBART03G35700"/>
</dbReference>
<dbReference type="InterPro" id="IPR017853">
    <property type="entry name" value="GH"/>
</dbReference>
<dbReference type="HOGENOM" id="CLU_053609_0_0_1"/>
<evidence type="ECO:0000256" key="2">
    <source>
        <dbReference type="ARBA" id="ARBA00022734"/>
    </source>
</evidence>
<dbReference type="InterPro" id="IPR044965">
    <property type="entry name" value="Glyco_hydro_17_plant"/>
</dbReference>
<keyword evidence="3" id="KW-0378">Hydrolase</keyword>
<evidence type="ECO:0000256" key="1">
    <source>
        <dbReference type="ARBA" id="ARBA00008773"/>
    </source>
</evidence>
<evidence type="ECO:0000313" key="8">
    <source>
        <dbReference type="EnsemblPlants" id="OBART03G35700.1"/>
    </source>
</evidence>
<sequence length="423" mass="45485">MRGEGEDGRGGGGEKGIEQSCVEALVGDKDGFSNNGNTTNHIFGVELDTIVSSEFLDPNDYHVSIDINSLKSIAVHTTGYYDDKTGLSLISGKAMQRLSQHGTHVDPTCQSTSSLYFPSSPSFSSPSLSCQGVWTGRRPTDGEAGGARRERRRSGCRRRLALWRLLRPRAQRREAVPFRDQARNTAALPRPLDVDAGVEAVPELLRAHRRGPRRRRGERGYAGWWGPSTSSRPSGLHAAGVVDAALAALGGTGIRVVGRAPNYDLPALAHGGTAAAAAWIQAYPTDVIPVAGADTQLLVPAMENVHAALAVAGLGHIKVTTSISQATVGIHIPPSASEFTDEAKSSFLSYVIPFLEWTHAPLLANMYPYFIYSYNPGGMDISFALFTASERESAALAAARSLLLTRGKPAKKSKKKKREKERE</sequence>
<name>A0A0D3FPL3_9ORYZ</name>
<evidence type="ECO:0000256" key="6">
    <source>
        <dbReference type="SAM" id="MobiDB-lite"/>
    </source>
</evidence>
<comment type="similarity">
    <text evidence="1 5">Belongs to the glycosyl hydrolase 17 family.</text>
</comment>
<dbReference type="InterPro" id="IPR013320">
    <property type="entry name" value="ConA-like_dom_sf"/>
</dbReference>
<reference evidence="8" key="1">
    <citation type="journal article" date="2009" name="Rice">
        <title>De Novo Next Generation Sequencing of Plant Genomes.</title>
        <authorList>
            <person name="Rounsley S."/>
            <person name="Marri P.R."/>
            <person name="Yu Y."/>
            <person name="He R."/>
            <person name="Sisneros N."/>
            <person name="Goicoechea J.L."/>
            <person name="Lee S.J."/>
            <person name="Angelova A."/>
            <person name="Kudrna D."/>
            <person name="Luo M."/>
            <person name="Affourtit J."/>
            <person name="Desany B."/>
            <person name="Knight J."/>
            <person name="Niazi F."/>
            <person name="Egholm M."/>
            <person name="Wing R.A."/>
        </authorList>
    </citation>
    <scope>NUCLEOTIDE SEQUENCE [LARGE SCALE GENOMIC DNA]</scope>
    <source>
        <strain evidence="8">cv. IRGC 105608</strain>
    </source>
</reference>
<evidence type="ECO:0000313" key="9">
    <source>
        <dbReference type="Proteomes" id="UP000026960"/>
    </source>
</evidence>
<dbReference type="AlphaFoldDB" id="A0A0D3FPL3"/>
<feature type="region of interest" description="Disordered" evidence="6">
    <location>
        <begin position="128"/>
        <end position="152"/>
    </location>
</feature>
<accession>A0A0D3FPL3</accession>
<organism evidence="8">
    <name type="scientific">Oryza barthii</name>
    <dbReference type="NCBI Taxonomy" id="65489"/>
    <lineage>
        <taxon>Eukaryota</taxon>
        <taxon>Viridiplantae</taxon>
        <taxon>Streptophyta</taxon>
        <taxon>Embryophyta</taxon>
        <taxon>Tracheophyta</taxon>
        <taxon>Spermatophyta</taxon>
        <taxon>Magnoliopsida</taxon>
        <taxon>Liliopsida</taxon>
        <taxon>Poales</taxon>
        <taxon>Poaceae</taxon>
        <taxon>BOP clade</taxon>
        <taxon>Oryzoideae</taxon>
        <taxon>Oryzeae</taxon>
        <taxon>Oryzinae</taxon>
        <taxon>Oryza</taxon>
    </lineage>
</organism>
<evidence type="ECO:0000256" key="5">
    <source>
        <dbReference type="RuleBase" id="RU004335"/>
    </source>
</evidence>
<dbReference type="PaxDb" id="65489-OBART03G35700.1"/>
<evidence type="ECO:0000256" key="3">
    <source>
        <dbReference type="ARBA" id="ARBA00022801"/>
    </source>
</evidence>